<accession>A0ABQ8T0D3</accession>
<evidence type="ECO:0000313" key="1">
    <source>
        <dbReference type="EMBL" id="KAJ4439945.1"/>
    </source>
</evidence>
<dbReference type="EMBL" id="JAJSOF020000017">
    <property type="protein sequence ID" value="KAJ4439945.1"/>
    <property type="molecule type" value="Genomic_DNA"/>
</dbReference>
<proteinExistence type="predicted"/>
<reference evidence="1 2" key="1">
    <citation type="journal article" date="2022" name="Allergy">
        <title>Genome assembly and annotation of Periplaneta americana reveal a comprehensive cockroach allergen profile.</title>
        <authorList>
            <person name="Wang L."/>
            <person name="Xiong Q."/>
            <person name="Saelim N."/>
            <person name="Wang L."/>
            <person name="Nong W."/>
            <person name="Wan A.T."/>
            <person name="Shi M."/>
            <person name="Liu X."/>
            <person name="Cao Q."/>
            <person name="Hui J.H.L."/>
            <person name="Sookrung N."/>
            <person name="Leung T.F."/>
            <person name="Tungtrongchitr A."/>
            <person name="Tsui S.K.W."/>
        </authorList>
    </citation>
    <scope>NUCLEOTIDE SEQUENCE [LARGE SCALE GENOMIC DNA]</scope>
    <source>
        <strain evidence="1">PWHHKU_190912</strain>
    </source>
</reference>
<organism evidence="1 2">
    <name type="scientific">Periplaneta americana</name>
    <name type="common">American cockroach</name>
    <name type="synonym">Blatta americana</name>
    <dbReference type="NCBI Taxonomy" id="6978"/>
    <lineage>
        <taxon>Eukaryota</taxon>
        <taxon>Metazoa</taxon>
        <taxon>Ecdysozoa</taxon>
        <taxon>Arthropoda</taxon>
        <taxon>Hexapoda</taxon>
        <taxon>Insecta</taxon>
        <taxon>Pterygota</taxon>
        <taxon>Neoptera</taxon>
        <taxon>Polyneoptera</taxon>
        <taxon>Dictyoptera</taxon>
        <taxon>Blattodea</taxon>
        <taxon>Blattoidea</taxon>
        <taxon>Blattidae</taxon>
        <taxon>Blattinae</taxon>
        <taxon>Periplaneta</taxon>
    </lineage>
</organism>
<comment type="caution">
    <text evidence="1">The sequence shown here is derived from an EMBL/GenBank/DDBJ whole genome shotgun (WGS) entry which is preliminary data.</text>
</comment>
<protein>
    <submittedName>
        <fullName evidence="1">Uncharacterized protein</fullName>
    </submittedName>
</protein>
<name>A0ABQ8T0D3_PERAM</name>
<gene>
    <name evidence="1" type="ORF">ANN_08076</name>
</gene>
<dbReference type="Proteomes" id="UP001148838">
    <property type="component" value="Unassembled WGS sequence"/>
</dbReference>
<evidence type="ECO:0000313" key="2">
    <source>
        <dbReference type="Proteomes" id="UP001148838"/>
    </source>
</evidence>
<keyword evidence="2" id="KW-1185">Reference proteome</keyword>
<sequence>MKYLRRTAGYTLLDHKRNEDILQELNMQPLEEKFQNTEIDGLNTFLWEFIKDSPPSANNLQELQRRITAAVQAKDVGTLRRVWEELPRCGSSVLKTDSFNMSHMSTSWTVRSGDQEGYGNGVPREIRRSPKCRCRRASDSSRCGL</sequence>